<feature type="compositionally biased region" description="Low complexity" evidence="7">
    <location>
        <begin position="53"/>
        <end position="69"/>
    </location>
</feature>
<dbReference type="PANTHER" id="PTHR20855:SF52">
    <property type="entry name" value="ADIPONECTIN RECEPTOR PROTEIN"/>
    <property type="match status" value="1"/>
</dbReference>
<comment type="caution">
    <text evidence="9">The sequence shown here is derived from an EMBL/GenBank/DDBJ whole genome shotgun (WGS) entry which is preliminary data.</text>
</comment>
<evidence type="ECO:0000256" key="8">
    <source>
        <dbReference type="SAM" id="Phobius"/>
    </source>
</evidence>
<feature type="binding site" evidence="6">
    <location>
        <position position="325"/>
    </location>
    <ligand>
        <name>Zn(2+)</name>
        <dbReference type="ChEBI" id="CHEBI:29105"/>
    </ligand>
</feature>
<evidence type="ECO:0000313" key="10">
    <source>
        <dbReference type="Proteomes" id="UP000242877"/>
    </source>
</evidence>
<organism evidence="9 10">
    <name type="scientific">Ascosphaera apis ARSEF 7405</name>
    <dbReference type="NCBI Taxonomy" id="392613"/>
    <lineage>
        <taxon>Eukaryota</taxon>
        <taxon>Fungi</taxon>
        <taxon>Dikarya</taxon>
        <taxon>Ascomycota</taxon>
        <taxon>Pezizomycotina</taxon>
        <taxon>Eurotiomycetes</taxon>
        <taxon>Eurotiomycetidae</taxon>
        <taxon>Onygenales</taxon>
        <taxon>Ascosphaeraceae</taxon>
        <taxon>Ascosphaera</taxon>
    </lineage>
</organism>
<accession>A0A168BSQ5</accession>
<feature type="transmembrane region" description="Helical" evidence="8">
    <location>
        <begin position="158"/>
        <end position="177"/>
    </location>
</feature>
<protein>
    <submittedName>
        <fullName evidence="9">Hly-III-related protein</fullName>
    </submittedName>
</protein>
<sequence>MTRQTPDVRRRCPNVDGMNSSMHSEGQYGGDISCPTTVTSTTALLKDEKGLAEETTTTATTTTEGGSPAGTSFVMHNVRRLVLWDDLPLWQRDNQYIRSGYRPMSNSVKGSFRSLLYLHNETVNIYSHLLPSLLIVPSSFIIINALRSRYESASQADVIAFSCFFIGAAVCLALSATYHTLSNHSPRVARIGNALDYLGIVGLITGSFVPSVYYAFYCHPHLQMMYWVMICSIGVGCATVSVFNRFRSPEWRPFRAAMFVSMGLSAIFPVIHGLLIFGIGQMKLQIGLHWLLLQGFLYILGAYLYAIRVPEKWYPGRFDLLGSSHQIFHVLVVLAAMSHLTGLFQAFDYRHSGEAASCLV</sequence>
<keyword evidence="4 8" id="KW-1133">Transmembrane helix</keyword>
<dbReference type="InterPro" id="IPR004254">
    <property type="entry name" value="AdipoR/HlyIII-related"/>
</dbReference>
<dbReference type="VEuPathDB" id="FungiDB:AAP_01367"/>
<keyword evidence="3 8" id="KW-0812">Transmembrane</keyword>
<keyword evidence="10" id="KW-1185">Reference proteome</keyword>
<evidence type="ECO:0000313" key="9">
    <source>
        <dbReference type="EMBL" id="KZZ95691.1"/>
    </source>
</evidence>
<keyword evidence="5 8" id="KW-0472">Membrane</keyword>
<dbReference type="Proteomes" id="UP000242877">
    <property type="component" value="Unassembled WGS sequence"/>
</dbReference>
<dbReference type="GO" id="GO:0016020">
    <property type="term" value="C:membrane"/>
    <property type="evidence" value="ECO:0007669"/>
    <property type="project" value="UniProtKB-SubCell"/>
</dbReference>
<feature type="transmembrane region" description="Helical" evidence="8">
    <location>
        <begin position="327"/>
        <end position="347"/>
    </location>
</feature>
<feature type="transmembrane region" description="Helical" evidence="8">
    <location>
        <begin position="224"/>
        <end position="244"/>
    </location>
</feature>
<evidence type="ECO:0000256" key="3">
    <source>
        <dbReference type="ARBA" id="ARBA00022692"/>
    </source>
</evidence>
<evidence type="ECO:0000256" key="4">
    <source>
        <dbReference type="ARBA" id="ARBA00022989"/>
    </source>
</evidence>
<comment type="similarity">
    <text evidence="2">Belongs to the ADIPOR family.</text>
</comment>
<feature type="transmembrane region" description="Helical" evidence="8">
    <location>
        <begin position="125"/>
        <end position="146"/>
    </location>
</feature>
<evidence type="ECO:0000256" key="1">
    <source>
        <dbReference type="ARBA" id="ARBA00004141"/>
    </source>
</evidence>
<keyword evidence="6" id="KW-0862">Zinc</keyword>
<feature type="binding site" evidence="6">
    <location>
        <position position="329"/>
    </location>
    <ligand>
        <name>Zn(2+)</name>
        <dbReference type="ChEBI" id="CHEBI:29105"/>
    </ligand>
</feature>
<evidence type="ECO:0000256" key="6">
    <source>
        <dbReference type="PIRSR" id="PIRSR604254-1"/>
    </source>
</evidence>
<evidence type="ECO:0000256" key="5">
    <source>
        <dbReference type="ARBA" id="ARBA00023136"/>
    </source>
</evidence>
<feature type="compositionally biased region" description="Basic and acidic residues" evidence="7">
    <location>
        <begin position="1"/>
        <end position="10"/>
    </location>
</feature>
<dbReference type="PANTHER" id="PTHR20855">
    <property type="entry name" value="ADIPOR/PROGESTIN RECEPTOR-RELATED"/>
    <property type="match status" value="1"/>
</dbReference>
<reference evidence="9 10" key="1">
    <citation type="journal article" date="2016" name="Genome Biol. Evol.">
        <title>Divergent and convergent evolution of fungal pathogenicity.</title>
        <authorList>
            <person name="Shang Y."/>
            <person name="Xiao G."/>
            <person name="Zheng P."/>
            <person name="Cen K."/>
            <person name="Zhan S."/>
            <person name="Wang C."/>
        </authorList>
    </citation>
    <scope>NUCLEOTIDE SEQUENCE [LARGE SCALE GENOMIC DNA]</scope>
    <source>
        <strain evidence="9 10">ARSEF 7405</strain>
    </source>
</reference>
<dbReference type="AlphaFoldDB" id="A0A168BSQ5"/>
<gene>
    <name evidence="9" type="ORF">AAP_01367</name>
</gene>
<feature type="binding site" evidence="6">
    <location>
        <position position="179"/>
    </location>
    <ligand>
        <name>Zn(2+)</name>
        <dbReference type="ChEBI" id="CHEBI:29105"/>
    </ligand>
</feature>
<name>A0A168BSQ5_9EURO</name>
<keyword evidence="6" id="KW-0479">Metal-binding</keyword>
<feature type="transmembrane region" description="Helical" evidence="8">
    <location>
        <begin position="256"/>
        <end position="279"/>
    </location>
</feature>
<evidence type="ECO:0000256" key="2">
    <source>
        <dbReference type="ARBA" id="ARBA00007018"/>
    </source>
</evidence>
<comment type="subcellular location">
    <subcellularLocation>
        <location evidence="1">Membrane</location>
        <topology evidence="1">Multi-pass membrane protein</topology>
    </subcellularLocation>
</comment>
<evidence type="ECO:0000256" key="7">
    <source>
        <dbReference type="SAM" id="MobiDB-lite"/>
    </source>
</evidence>
<dbReference type="GO" id="GO:0006882">
    <property type="term" value="P:intracellular zinc ion homeostasis"/>
    <property type="evidence" value="ECO:0007669"/>
    <property type="project" value="TreeGrafter"/>
</dbReference>
<feature type="transmembrane region" description="Helical" evidence="8">
    <location>
        <begin position="286"/>
        <end position="307"/>
    </location>
</feature>
<dbReference type="GO" id="GO:0038023">
    <property type="term" value="F:signaling receptor activity"/>
    <property type="evidence" value="ECO:0007669"/>
    <property type="project" value="TreeGrafter"/>
</dbReference>
<feature type="region of interest" description="Disordered" evidence="7">
    <location>
        <begin position="1"/>
        <end position="31"/>
    </location>
</feature>
<proteinExistence type="inferred from homology"/>
<dbReference type="GO" id="GO:0046872">
    <property type="term" value="F:metal ion binding"/>
    <property type="evidence" value="ECO:0007669"/>
    <property type="project" value="UniProtKB-KW"/>
</dbReference>
<dbReference type="EMBL" id="AZGZ01000004">
    <property type="protein sequence ID" value="KZZ95691.1"/>
    <property type="molecule type" value="Genomic_DNA"/>
</dbReference>
<feature type="region of interest" description="Disordered" evidence="7">
    <location>
        <begin position="49"/>
        <end position="69"/>
    </location>
</feature>
<dbReference type="OrthoDB" id="529367at2759"/>
<dbReference type="Pfam" id="PF03006">
    <property type="entry name" value="HlyIII"/>
    <property type="match status" value="1"/>
</dbReference>
<feature type="transmembrane region" description="Helical" evidence="8">
    <location>
        <begin position="197"/>
        <end position="217"/>
    </location>
</feature>